<dbReference type="HOGENOM" id="CLU_1705308_0_0_1"/>
<reference evidence="2" key="2">
    <citation type="submission" date="2015-01" db="EMBL/GenBank/DDBJ databases">
        <title>Evolutionary Origins and Diversification of the Mycorrhizal Mutualists.</title>
        <authorList>
            <consortium name="DOE Joint Genome Institute"/>
            <consortium name="Mycorrhizal Genomics Consortium"/>
            <person name="Kohler A."/>
            <person name="Kuo A."/>
            <person name="Nagy L.G."/>
            <person name="Floudas D."/>
            <person name="Copeland A."/>
            <person name="Barry K.W."/>
            <person name="Cichocki N."/>
            <person name="Veneault-Fourrey C."/>
            <person name="LaButti K."/>
            <person name="Lindquist E.A."/>
            <person name="Lipzen A."/>
            <person name="Lundell T."/>
            <person name="Morin E."/>
            <person name="Murat C."/>
            <person name="Riley R."/>
            <person name="Ohm R."/>
            <person name="Sun H."/>
            <person name="Tunlid A."/>
            <person name="Henrissat B."/>
            <person name="Grigoriev I.V."/>
            <person name="Hibbett D.S."/>
            <person name="Martin F."/>
        </authorList>
    </citation>
    <scope>NUCLEOTIDE SEQUENCE [LARGE SCALE GENOMIC DNA]</scope>
    <source>
        <strain evidence="2">Foug A</strain>
    </source>
</reference>
<dbReference type="InParanoid" id="A0A0C3A2H2"/>
<dbReference type="AlphaFoldDB" id="A0A0C3A2H2"/>
<accession>A0A0C3A2H2</accession>
<name>A0A0C3A2H2_9AGAM</name>
<reference evidence="1 2" key="1">
    <citation type="submission" date="2014-04" db="EMBL/GenBank/DDBJ databases">
        <authorList>
            <consortium name="DOE Joint Genome Institute"/>
            <person name="Kuo A."/>
            <person name="Kohler A."/>
            <person name="Nagy L.G."/>
            <person name="Floudas D."/>
            <person name="Copeland A."/>
            <person name="Barry K.W."/>
            <person name="Cichocki N."/>
            <person name="Veneault-Fourrey C."/>
            <person name="LaButti K."/>
            <person name="Lindquist E.A."/>
            <person name="Lipzen A."/>
            <person name="Lundell T."/>
            <person name="Morin E."/>
            <person name="Murat C."/>
            <person name="Sun H."/>
            <person name="Tunlid A."/>
            <person name="Henrissat B."/>
            <person name="Grigoriev I.V."/>
            <person name="Hibbett D.S."/>
            <person name="Martin F."/>
            <person name="Nordberg H.P."/>
            <person name="Cantor M.N."/>
            <person name="Hua S.X."/>
        </authorList>
    </citation>
    <scope>NUCLEOTIDE SEQUENCE [LARGE SCALE GENOMIC DNA]</scope>
    <source>
        <strain evidence="1 2">Foug A</strain>
    </source>
</reference>
<keyword evidence="2" id="KW-1185">Reference proteome</keyword>
<sequence length="154" mass="17274">MSHRELGDSRIANTTPLCIRSSRSSGVSSFSGRYCRDVSAHKLRPLVCSLKQHLIHITCHIYTPAFRYTRPTSGDPFRPTSALLVSLLDQIGFNRVAHTARQELSLPSAPRHNTGKFRTSVWDLPALISIIIVSSRNYRTTSTCYGWYDPAGMH</sequence>
<dbReference type="Proteomes" id="UP000053989">
    <property type="component" value="Unassembled WGS sequence"/>
</dbReference>
<protein>
    <submittedName>
        <fullName evidence="1">Uncharacterized protein</fullName>
    </submittedName>
</protein>
<dbReference type="EMBL" id="KN822080">
    <property type="protein sequence ID" value="KIM58872.1"/>
    <property type="molecule type" value="Genomic_DNA"/>
</dbReference>
<evidence type="ECO:0000313" key="1">
    <source>
        <dbReference type="EMBL" id="KIM58872.1"/>
    </source>
</evidence>
<proteinExistence type="predicted"/>
<organism evidence="1 2">
    <name type="scientific">Scleroderma citrinum Foug A</name>
    <dbReference type="NCBI Taxonomy" id="1036808"/>
    <lineage>
        <taxon>Eukaryota</taxon>
        <taxon>Fungi</taxon>
        <taxon>Dikarya</taxon>
        <taxon>Basidiomycota</taxon>
        <taxon>Agaricomycotina</taxon>
        <taxon>Agaricomycetes</taxon>
        <taxon>Agaricomycetidae</taxon>
        <taxon>Boletales</taxon>
        <taxon>Sclerodermatineae</taxon>
        <taxon>Sclerodermataceae</taxon>
        <taxon>Scleroderma</taxon>
    </lineage>
</organism>
<gene>
    <name evidence="1" type="ORF">SCLCIDRAFT_1048973</name>
</gene>
<evidence type="ECO:0000313" key="2">
    <source>
        <dbReference type="Proteomes" id="UP000053989"/>
    </source>
</evidence>